<dbReference type="InterPro" id="IPR054722">
    <property type="entry name" value="PolX-like_BBD"/>
</dbReference>
<dbReference type="Pfam" id="PF22936">
    <property type="entry name" value="Pol_BBD"/>
    <property type="match status" value="2"/>
</dbReference>
<keyword evidence="6" id="KW-1185">Reference proteome</keyword>
<protein>
    <submittedName>
        <fullName evidence="5">Ribonuclease H-like domain-containing protein</fullName>
    </submittedName>
</protein>
<dbReference type="EMBL" id="BQNB010014273">
    <property type="protein sequence ID" value="GJT26210.1"/>
    <property type="molecule type" value="Genomic_DNA"/>
</dbReference>
<comment type="caution">
    <text evidence="5">The sequence shown here is derived from an EMBL/GenBank/DDBJ whole genome shotgun (WGS) entry which is preliminary data.</text>
</comment>
<evidence type="ECO:0000259" key="4">
    <source>
        <dbReference type="Pfam" id="PF22936"/>
    </source>
</evidence>
<dbReference type="PANTHER" id="PTHR42648">
    <property type="entry name" value="TRANSPOSASE, PUTATIVE-RELATED"/>
    <property type="match status" value="1"/>
</dbReference>
<evidence type="ECO:0000259" key="3">
    <source>
        <dbReference type="Pfam" id="PF13976"/>
    </source>
</evidence>
<proteinExistence type="predicted"/>
<feature type="domain" description="Retrovirus-related Pol polyprotein from transposon TNT 1-94-like beta-barrel" evidence="4">
    <location>
        <begin position="108"/>
        <end position="177"/>
    </location>
</feature>
<dbReference type="PANTHER" id="PTHR42648:SF32">
    <property type="entry name" value="RIBONUCLEASE H-LIKE DOMAIN, GAG-PRE-INTEGRASE DOMAIN PROTEIN-RELATED"/>
    <property type="match status" value="1"/>
</dbReference>
<evidence type="ECO:0000313" key="6">
    <source>
        <dbReference type="Proteomes" id="UP001151760"/>
    </source>
</evidence>
<reference evidence="5" key="2">
    <citation type="submission" date="2022-01" db="EMBL/GenBank/DDBJ databases">
        <authorList>
            <person name="Yamashiro T."/>
            <person name="Shiraishi A."/>
            <person name="Satake H."/>
            <person name="Nakayama K."/>
        </authorList>
    </citation>
    <scope>NUCLEOTIDE SEQUENCE</scope>
</reference>
<evidence type="ECO:0000256" key="1">
    <source>
        <dbReference type="ARBA" id="ARBA00022670"/>
    </source>
</evidence>
<evidence type="ECO:0000313" key="5">
    <source>
        <dbReference type="EMBL" id="GJT26210.1"/>
    </source>
</evidence>
<feature type="domain" description="GAG-pre-integrase" evidence="3">
    <location>
        <begin position="864"/>
        <end position="936"/>
    </location>
</feature>
<sequence>MLGSFLALLHPKLRAKVTAIEESKDLTSLSLDELIGNLKVHEVIIKKDSEIVKDEEYAMAVRDFKKFFKRRGSDSGEEDDENAKDETCLMTLASSEICLGIDLEPDEWIKDSGCTKHMMGNRKLFSTYKAYNGGNIIFGSNLRGNIIGKGMISHDSLNIANVEHVDNLGFNLLNITKVYGTVWSGGGRGVKEKNQGDATLKEMSIDTGTSSMSESDGTLNDVTPRAAKEVVSPSMVTTSAGNAPGKSSYANITGKPSGKKLNFCTLFTPRGNGIDVVVPVESIRTISERFSNTAYGFFLGNRVAYHVVANYVRDTWGKYELAHFMFSSSTGLFSFQFISMKGLDAMLENGLCSSTGLFFFQFSSMDGLDAMLENGLWFNPNNPLILRKWHPNENLLKEDVGTPLMLDSYTADMCMQSWENGNSFKPVAKTTTNVDGTSTTLIPGPVTIKEKYKDAKTLFAVIQTRFSGNDATKKTQKTLLKKMYENFSASSTKSFDSIFNKLHKIVSQLAILGENISQEDFNLKFLRSLPSKWNTHVVVWRNKPDLDTMSFDDLYNNFKIVEQEVKGTASSSSSSNSQSMAFVSSSSSTNEVNTAYGVSTTNTQVSPASTQVSTASGVFQLSGHFTKERRGPRNQDSKNKNQDNSRRTVNVEETSSKAMVAIDGAGLDWSYMADDEVPTNMALMAFQTLSYNAIPPPHIGLFLPPNLDLSNSGLEEFQQSEFEGYGPKTNDKLEKKTIFPTATKIEFVRPKQQEKPVKKPVKYAEMYRSQGPRENQRNWNNQKSQQLGSDFVGHPQKEDQGYVDSGCSRHMTGNMSYLSDFKEFNGGYVTFGGGAKGRKITSKGTLKTADESKVLLKVLRENNTYSIDMKNMVSSESLTCLVAKATLDESMLWHRRLGHVNFKTFNKLVKENLVRGLPSKCFENDQTCVACLKGKQHKASFVTDDYSRFTWVFFLASKDETSGILKSFITEIENLVDKKAKAVNTACYVQNRVLVVKPYNKTPYELFRGRTPALGFMRPFVCHVTILNTLDYLGKFDGK</sequence>
<feature type="region of interest" description="Disordered" evidence="2">
    <location>
        <begin position="621"/>
        <end position="652"/>
    </location>
</feature>
<dbReference type="Pfam" id="PF13976">
    <property type="entry name" value="gag_pre-integrs"/>
    <property type="match status" value="1"/>
</dbReference>
<keyword evidence="1" id="KW-0645">Protease</keyword>
<dbReference type="SUPFAM" id="SSF53098">
    <property type="entry name" value="Ribonuclease H-like"/>
    <property type="match status" value="1"/>
</dbReference>
<dbReference type="InterPro" id="IPR039537">
    <property type="entry name" value="Retrotran_Ty1/copia-like"/>
</dbReference>
<dbReference type="Proteomes" id="UP001151760">
    <property type="component" value="Unassembled WGS sequence"/>
</dbReference>
<gene>
    <name evidence="5" type="ORF">Tco_0906485</name>
</gene>
<feature type="domain" description="Retrovirus-related Pol polyprotein from transposon TNT 1-94-like beta-barrel" evidence="4">
    <location>
        <begin position="802"/>
        <end position="849"/>
    </location>
</feature>
<keyword evidence="1" id="KW-0378">Hydrolase</keyword>
<name>A0ABQ5CGY0_9ASTR</name>
<dbReference type="InterPro" id="IPR025724">
    <property type="entry name" value="GAG-pre-integrase_dom"/>
</dbReference>
<dbReference type="InterPro" id="IPR012337">
    <property type="entry name" value="RNaseH-like_sf"/>
</dbReference>
<reference evidence="5" key="1">
    <citation type="journal article" date="2022" name="Int. J. Mol. Sci.">
        <title>Draft Genome of Tanacetum Coccineum: Genomic Comparison of Closely Related Tanacetum-Family Plants.</title>
        <authorList>
            <person name="Yamashiro T."/>
            <person name="Shiraishi A."/>
            <person name="Nakayama K."/>
            <person name="Satake H."/>
        </authorList>
    </citation>
    <scope>NUCLEOTIDE SEQUENCE</scope>
</reference>
<evidence type="ECO:0000256" key="2">
    <source>
        <dbReference type="SAM" id="MobiDB-lite"/>
    </source>
</evidence>
<accession>A0ABQ5CGY0</accession>
<feature type="compositionally biased region" description="Basic and acidic residues" evidence="2">
    <location>
        <begin position="625"/>
        <end position="650"/>
    </location>
</feature>
<dbReference type="Pfam" id="PF14223">
    <property type="entry name" value="Retrotran_gag_2"/>
    <property type="match status" value="1"/>
</dbReference>
<feature type="region of interest" description="Disordered" evidence="2">
    <location>
        <begin position="230"/>
        <end position="251"/>
    </location>
</feature>
<organism evidence="5 6">
    <name type="scientific">Tanacetum coccineum</name>
    <dbReference type="NCBI Taxonomy" id="301880"/>
    <lineage>
        <taxon>Eukaryota</taxon>
        <taxon>Viridiplantae</taxon>
        <taxon>Streptophyta</taxon>
        <taxon>Embryophyta</taxon>
        <taxon>Tracheophyta</taxon>
        <taxon>Spermatophyta</taxon>
        <taxon>Magnoliopsida</taxon>
        <taxon>eudicotyledons</taxon>
        <taxon>Gunneridae</taxon>
        <taxon>Pentapetalae</taxon>
        <taxon>asterids</taxon>
        <taxon>campanulids</taxon>
        <taxon>Asterales</taxon>
        <taxon>Asteraceae</taxon>
        <taxon>Asteroideae</taxon>
        <taxon>Anthemideae</taxon>
        <taxon>Anthemidinae</taxon>
        <taxon>Tanacetum</taxon>
    </lineage>
</organism>